<keyword evidence="7" id="KW-1133">Transmembrane helix</keyword>
<reference evidence="8" key="1">
    <citation type="submission" date="2019-08" db="EMBL/GenBank/DDBJ databases">
        <authorList>
            <person name="Kucharzyk K."/>
            <person name="Murdoch R.W."/>
            <person name="Higgins S."/>
            <person name="Loffler F."/>
        </authorList>
    </citation>
    <scope>NUCLEOTIDE SEQUENCE</scope>
</reference>
<organism evidence="8">
    <name type="scientific">bioreactor metagenome</name>
    <dbReference type="NCBI Taxonomy" id="1076179"/>
    <lineage>
        <taxon>unclassified sequences</taxon>
        <taxon>metagenomes</taxon>
        <taxon>ecological metagenomes</taxon>
    </lineage>
</organism>
<dbReference type="GO" id="GO:0008652">
    <property type="term" value="P:amino acid biosynthetic process"/>
    <property type="evidence" value="ECO:0007669"/>
    <property type="project" value="UniProtKB-KW"/>
</dbReference>
<dbReference type="PANTHER" id="PTHR21085:SF0">
    <property type="entry name" value="CHORISMATE SYNTHASE"/>
    <property type="match status" value="1"/>
</dbReference>
<keyword evidence="6 8" id="KW-0456">Lyase</keyword>
<accession>A0A645F291</accession>
<dbReference type="InterPro" id="IPR035904">
    <property type="entry name" value="Chorismate_synth_AroC_sf"/>
</dbReference>
<evidence type="ECO:0000256" key="6">
    <source>
        <dbReference type="ARBA" id="ARBA00023239"/>
    </source>
</evidence>
<evidence type="ECO:0000256" key="1">
    <source>
        <dbReference type="ARBA" id="ARBA00005044"/>
    </source>
</evidence>
<dbReference type="GO" id="GO:0009073">
    <property type="term" value="P:aromatic amino acid family biosynthetic process"/>
    <property type="evidence" value="ECO:0007669"/>
    <property type="project" value="UniProtKB-KW"/>
</dbReference>
<evidence type="ECO:0000256" key="7">
    <source>
        <dbReference type="SAM" id="Phobius"/>
    </source>
</evidence>
<dbReference type="Gene3D" id="3.60.150.10">
    <property type="entry name" value="Chorismate synthase AroC"/>
    <property type="match status" value="1"/>
</dbReference>
<comment type="pathway">
    <text evidence="1">Metabolic intermediate biosynthesis; chorismate biosynthesis; chorismate from D-erythrose 4-phosphate and phosphoenolpyruvate: step 7/7.</text>
</comment>
<name>A0A645F291_9ZZZZ</name>
<dbReference type="EC" id="4.2.3.5" evidence="3"/>
<comment type="caution">
    <text evidence="8">The sequence shown here is derived from an EMBL/GenBank/DDBJ whole genome shotgun (WGS) entry which is preliminary data.</text>
</comment>
<dbReference type="SUPFAM" id="SSF103263">
    <property type="entry name" value="Chorismate synthase, AroC"/>
    <property type="match status" value="1"/>
</dbReference>
<dbReference type="InterPro" id="IPR000453">
    <property type="entry name" value="Chorismate_synth"/>
</dbReference>
<keyword evidence="7" id="KW-0812">Transmembrane</keyword>
<evidence type="ECO:0000256" key="4">
    <source>
        <dbReference type="ARBA" id="ARBA00022605"/>
    </source>
</evidence>
<protein>
    <recommendedName>
        <fullName evidence="3">chorismate synthase</fullName>
        <ecNumber evidence="3">4.2.3.5</ecNumber>
    </recommendedName>
</protein>
<evidence type="ECO:0000256" key="3">
    <source>
        <dbReference type="ARBA" id="ARBA00013036"/>
    </source>
</evidence>
<sequence>MEQQTVDVHGNDTTIKARGRHDACVLPRAVPIVEAMAAMVILDYYLLAKM</sequence>
<dbReference type="EMBL" id="VSSQ01053520">
    <property type="protein sequence ID" value="MPN07549.1"/>
    <property type="molecule type" value="Genomic_DNA"/>
</dbReference>
<keyword evidence="5" id="KW-0057">Aromatic amino acid biosynthesis</keyword>
<evidence type="ECO:0000256" key="2">
    <source>
        <dbReference type="ARBA" id="ARBA00008014"/>
    </source>
</evidence>
<dbReference type="GO" id="GO:0005829">
    <property type="term" value="C:cytosol"/>
    <property type="evidence" value="ECO:0007669"/>
    <property type="project" value="TreeGrafter"/>
</dbReference>
<dbReference type="GO" id="GO:0009423">
    <property type="term" value="P:chorismate biosynthetic process"/>
    <property type="evidence" value="ECO:0007669"/>
    <property type="project" value="TreeGrafter"/>
</dbReference>
<keyword evidence="4" id="KW-0028">Amino-acid biosynthesis</keyword>
<keyword evidence="7" id="KW-0472">Membrane</keyword>
<dbReference type="AlphaFoldDB" id="A0A645F291"/>
<dbReference type="Pfam" id="PF01264">
    <property type="entry name" value="Chorismate_synt"/>
    <property type="match status" value="1"/>
</dbReference>
<dbReference type="GO" id="GO:0004107">
    <property type="term" value="F:chorismate synthase activity"/>
    <property type="evidence" value="ECO:0007669"/>
    <property type="project" value="UniProtKB-EC"/>
</dbReference>
<dbReference type="PANTHER" id="PTHR21085">
    <property type="entry name" value="CHORISMATE SYNTHASE"/>
    <property type="match status" value="1"/>
</dbReference>
<comment type="similarity">
    <text evidence="2">Belongs to the chorismate synthase family.</text>
</comment>
<gene>
    <name evidence="8" type="primary">aroC_40</name>
    <name evidence="8" type="ORF">SDC9_154819</name>
</gene>
<feature type="transmembrane region" description="Helical" evidence="7">
    <location>
        <begin position="29"/>
        <end position="47"/>
    </location>
</feature>
<proteinExistence type="inferred from homology"/>
<dbReference type="GO" id="GO:0010181">
    <property type="term" value="F:FMN binding"/>
    <property type="evidence" value="ECO:0007669"/>
    <property type="project" value="TreeGrafter"/>
</dbReference>
<evidence type="ECO:0000256" key="5">
    <source>
        <dbReference type="ARBA" id="ARBA00023141"/>
    </source>
</evidence>
<evidence type="ECO:0000313" key="8">
    <source>
        <dbReference type="EMBL" id="MPN07549.1"/>
    </source>
</evidence>